<feature type="domain" description="SH3b" evidence="4">
    <location>
        <begin position="221"/>
        <end position="284"/>
    </location>
</feature>
<dbReference type="GO" id="GO:0030288">
    <property type="term" value="C:outer membrane-bounded periplasmic space"/>
    <property type="evidence" value="ECO:0007669"/>
    <property type="project" value="TreeGrafter"/>
</dbReference>
<keyword evidence="2" id="KW-0961">Cell wall biogenesis/degradation</keyword>
<reference evidence="5" key="1">
    <citation type="submission" date="2020-07" db="EMBL/GenBank/DDBJ databases">
        <title>Genomic analysis of a strain of Sedimentibacter Hydroxybenzoicus DSM7310.</title>
        <authorList>
            <person name="Ma S."/>
        </authorList>
    </citation>
    <scope>NUCLEOTIDE SEQUENCE</scope>
    <source>
        <strain evidence="5">DSM 7310</strain>
    </source>
</reference>
<dbReference type="PANTHER" id="PTHR30404">
    <property type="entry name" value="N-ACETYLMURAMOYL-L-ALANINE AMIDASE"/>
    <property type="match status" value="1"/>
</dbReference>
<evidence type="ECO:0000256" key="1">
    <source>
        <dbReference type="ARBA" id="ARBA00022801"/>
    </source>
</evidence>
<protein>
    <submittedName>
        <fullName evidence="5">N-acetylmuramoyl-L-alanine amidase</fullName>
    </submittedName>
</protein>
<keyword evidence="1" id="KW-0378">Hydrolase</keyword>
<name>A0A974BJJ4_SEDHY</name>
<evidence type="ECO:0000256" key="2">
    <source>
        <dbReference type="ARBA" id="ARBA00023316"/>
    </source>
</evidence>
<feature type="signal peptide" evidence="3">
    <location>
        <begin position="1"/>
        <end position="21"/>
    </location>
</feature>
<dbReference type="PANTHER" id="PTHR30404:SF0">
    <property type="entry name" value="N-ACETYLMURAMOYL-L-ALANINE AMIDASE AMIC"/>
    <property type="match status" value="1"/>
</dbReference>
<dbReference type="SUPFAM" id="SSF53187">
    <property type="entry name" value="Zn-dependent exopeptidases"/>
    <property type="match status" value="1"/>
</dbReference>
<keyword evidence="6" id="KW-1185">Reference proteome</keyword>
<feature type="chain" id="PRO_5037241219" evidence="3">
    <location>
        <begin position="22"/>
        <end position="469"/>
    </location>
</feature>
<keyword evidence="3" id="KW-0732">Signal</keyword>
<sequence>MKKVLAFVILTLILSISFAYAQTGYTNISSIALYNDTDYSSKINDTLKISTKLHILNETEDWYYVKTTSGNTGWIEKYFVTVPSQRFVVNNTNNQINIRTSPTTSAKAVGQLAPGEKIKYVDTYHSWHIIEFGGDECYIASWLTDIEYAASQEIILLYDTINIRDNASTSSNVIAQGNKNDTYKVTGEKNGWLQIRLPDGKIGYVAGWLTSYDSNYFSEGSQGHKKTTDELNLRTGPSVNNSRITTLKSGESITVVETVDGWSKVVANNGIIGWVNDYYLKDVYPLSGKVILLDPGHGGKDPGAISFSGKYEKHINLEVTNKLKNALEALGAKVHMTRNSDTYIANKERGRMADRLNVDIFLSIHHNSLNNSDYFGLSTYYNTIKYKSPSQGYNLAEAIYLNAITINGVYRDGILDRNFEVLRETNRPAALIEIGFMSNPQEEMNIHNVSFQNVMVEKISNGIVDYFQQ</sequence>
<dbReference type="InterPro" id="IPR003646">
    <property type="entry name" value="SH3-like_bac-type"/>
</dbReference>
<dbReference type="RefSeq" id="WP_179237966.1">
    <property type="nucleotide sequence ID" value="NZ_JACBNQ010000008.1"/>
</dbReference>
<gene>
    <name evidence="5" type="ORF">HZF24_08905</name>
</gene>
<evidence type="ECO:0000256" key="3">
    <source>
        <dbReference type="SAM" id="SignalP"/>
    </source>
</evidence>
<dbReference type="PROSITE" id="PS51781">
    <property type="entry name" value="SH3B"/>
    <property type="match status" value="2"/>
</dbReference>
<dbReference type="SMART" id="SM00646">
    <property type="entry name" value="Ami_3"/>
    <property type="match status" value="1"/>
</dbReference>
<dbReference type="EMBL" id="JACBNQ010000008">
    <property type="protein sequence ID" value="NYB74262.1"/>
    <property type="molecule type" value="Genomic_DNA"/>
</dbReference>
<dbReference type="InterPro" id="IPR002508">
    <property type="entry name" value="MurNAc-LAA_cat"/>
</dbReference>
<dbReference type="GO" id="GO:0071555">
    <property type="term" value="P:cell wall organization"/>
    <property type="evidence" value="ECO:0007669"/>
    <property type="project" value="UniProtKB-KW"/>
</dbReference>
<evidence type="ECO:0000313" key="5">
    <source>
        <dbReference type="EMBL" id="NYB74262.1"/>
    </source>
</evidence>
<proteinExistence type="predicted"/>
<dbReference type="Proteomes" id="UP000611629">
    <property type="component" value="Unassembled WGS sequence"/>
</dbReference>
<dbReference type="Pfam" id="PF08239">
    <property type="entry name" value="SH3_3"/>
    <property type="match status" value="3"/>
</dbReference>
<evidence type="ECO:0000313" key="6">
    <source>
        <dbReference type="Proteomes" id="UP000611629"/>
    </source>
</evidence>
<comment type="caution">
    <text evidence="5">The sequence shown here is derived from an EMBL/GenBank/DDBJ whole genome shotgun (WGS) entry which is preliminary data.</text>
</comment>
<evidence type="ECO:0000259" key="4">
    <source>
        <dbReference type="PROSITE" id="PS51781"/>
    </source>
</evidence>
<feature type="domain" description="SH3b" evidence="4">
    <location>
        <begin position="149"/>
        <end position="213"/>
    </location>
</feature>
<dbReference type="SMART" id="SM00287">
    <property type="entry name" value="SH3b"/>
    <property type="match status" value="4"/>
</dbReference>
<dbReference type="Pfam" id="PF01520">
    <property type="entry name" value="Amidase_3"/>
    <property type="match status" value="1"/>
</dbReference>
<dbReference type="Gene3D" id="3.40.630.40">
    <property type="entry name" value="Zn-dependent exopeptidases"/>
    <property type="match status" value="1"/>
</dbReference>
<dbReference type="InterPro" id="IPR050695">
    <property type="entry name" value="N-acetylmuramoyl_amidase_3"/>
</dbReference>
<dbReference type="GO" id="GO:0008745">
    <property type="term" value="F:N-acetylmuramoyl-L-alanine amidase activity"/>
    <property type="evidence" value="ECO:0007669"/>
    <property type="project" value="InterPro"/>
</dbReference>
<dbReference type="CDD" id="cd02696">
    <property type="entry name" value="MurNAc-LAA"/>
    <property type="match status" value="1"/>
</dbReference>
<organism evidence="5 6">
    <name type="scientific">Sedimentibacter hydroxybenzoicus DSM 7310</name>
    <dbReference type="NCBI Taxonomy" id="1123245"/>
    <lineage>
        <taxon>Bacteria</taxon>
        <taxon>Bacillati</taxon>
        <taxon>Bacillota</taxon>
        <taxon>Tissierellia</taxon>
        <taxon>Sedimentibacter</taxon>
    </lineage>
</organism>
<dbReference type="GO" id="GO:0009253">
    <property type="term" value="P:peptidoglycan catabolic process"/>
    <property type="evidence" value="ECO:0007669"/>
    <property type="project" value="InterPro"/>
</dbReference>
<dbReference type="AlphaFoldDB" id="A0A974BJJ4"/>
<accession>A0A974BJJ4</accession>
<dbReference type="Gene3D" id="2.30.30.40">
    <property type="entry name" value="SH3 Domains"/>
    <property type="match status" value="4"/>
</dbReference>